<feature type="domain" description="EamA" evidence="7">
    <location>
        <begin position="152"/>
        <end position="285"/>
    </location>
</feature>
<keyword evidence="9" id="KW-1185">Reference proteome</keyword>
<evidence type="ECO:0000256" key="3">
    <source>
        <dbReference type="ARBA" id="ARBA00022692"/>
    </source>
</evidence>
<keyword evidence="4 6" id="KW-1133">Transmembrane helix</keyword>
<dbReference type="EMBL" id="JAVKPH010000006">
    <property type="protein sequence ID" value="MDR5652513.1"/>
    <property type="molecule type" value="Genomic_DNA"/>
</dbReference>
<comment type="subcellular location">
    <subcellularLocation>
        <location evidence="1">Membrane</location>
        <topology evidence="1">Multi-pass membrane protein</topology>
    </subcellularLocation>
</comment>
<proteinExistence type="inferred from homology"/>
<dbReference type="InterPro" id="IPR037185">
    <property type="entry name" value="EmrE-like"/>
</dbReference>
<keyword evidence="5 6" id="KW-0472">Membrane</keyword>
<protein>
    <submittedName>
        <fullName evidence="8">DMT family transporter</fullName>
    </submittedName>
</protein>
<evidence type="ECO:0000256" key="2">
    <source>
        <dbReference type="ARBA" id="ARBA00009853"/>
    </source>
</evidence>
<dbReference type="PANTHER" id="PTHR22911">
    <property type="entry name" value="ACYL-MALONYL CONDENSING ENZYME-RELATED"/>
    <property type="match status" value="1"/>
</dbReference>
<accession>A0ABU1F7D2</accession>
<feature type="transmembrane region" description="Helical" evidence="6">
    <location>
        <begin position="188"/>
        <end position="210"/>
    </location>
</feature>
<dbReference type="SUPFAM" id="SSF103481">
    <property type="entry name" value="Multidrug resistance efflux transporter EmrE"/>
    <property type="match status" value="2"/>
</dbReference>
<dbReference type="InterPro" id="IPR000620">
    <property type="entry name" value="EamA_dom"/>
</dbReference>
<comment type="similarity">
    <text evidence="2">Belongs to the drug/metabolite transporter (DMT) superfamily. 10 TMS drug/metabolite exporter (DME) (TC 2.A.7.3) family.</text>
</comment>
<evidence type="ECO:0000313" key="9">
    <source>
        <dbReference type="Proteomes" id="UP001247754"/>
    </source>
</evidence>
<feature type="transmembrane region" description="Helical" evidence="6">
    <location>
        <begin position="150"/>
        <end position="167"/>
    </location>
</feature>
<evidence type="ECO:0000259" key="7">
    <source>
        <dbReference type="Pfam" id="PF00892"/>
    </source>
</evidence>
<dbReference type="RefSeq" id="WP_310456758.1">
    <property type="nucleotide sequence ID" value="NZ_JAVKPH010000006.1"/>
</dbReference>
<dbReference type="PANTHER" id="PTHR22911:SF6">
    <property type="entry name" value="SOLUTE CARRIER FAMILY 35 MEMBER G1"/>
    <property type="match status" value="1"/>
</dbReference>
<evidence type="ECO:0000256" key="6">
    <source>
        <dbReference type="SAM" id="Phobius"/>
    </source>
</evidence>
<feature type="transmembrane region" description="Helical" evidence="6">
    <location>
        <begin position="126"/>
        <end position="144"/>
    </location>
</feature>
<dbReference type="Gene3D" id="1.10.3730.20">
    <property type="match status" value="1"/>
</dbReference>
<gene>
    <name evidence="8" type="ORF">RGD00_07855</name>
</gene>
<feature type="domain" description="EamA" evidence="7">
    <location>
        <begin position="8"/>
        <end position="140"/>
    </location>
</feature>
<feature type="transmembrane region" description="Helical" evidence="6">
    <location>
        <begin position="40"/>
        <end position="60"/>
    </location>
</feature>
<evidence type="ECO:0000256" key="1">
    <source>
        <dbReference type="ARBA" id="ARBA00004141"/>
    </source>
</evidence>
<dbReference type="Pfam" id="PF00892">
    <property type="entry name" value="EamA"/>
    <property type="match status" value="2"/>
</dbReference>
<dbReference type="Proteomes" id="UP001247754">
    <property type="component" value="Unassembled WGS sequence"/>
</dbReference>
<name>A0ABU1F7D2_9RHOB</name>
<sequence>MHQHRILPGVGLMLAFCALAPLLDVHAKLASDAIPVGQITFARFAVQGALMLPVVLLMRLGWGMSPRQMGMVALRALFLLLATYGFVAAIAVMPIADALAIAFVEPFIVLLLGWLVFGEKVGPRRIAASAVGFAGALLVIQPSFVAFGAAAFYPLGTAVAFACYMLITRHMSLYFHPVTMQMQTSVAGVLLCLPVLVWAEGTGIAALDPVMPQGIYWLWLFGVGFWATLAHMAITYALQLAPSSTLVPLHYLEMVSAVTFGYLVFGDFPNLLTWAGIATIVASGLYIIHRERLAARHPPLAVPPAPPPAGPAAG</sequence>
<organism evidence="8 9">
    <name type="scientific">Ruixingdingia sedimenti</name>
    <dbReference type="NCBI Taxonomy" id="3073604"/>
    <lineage>
        <taxon>Bacteria</taxon>
        <taxon>Pseudomonadati</taxon>
        <taxon>Pseudomonadota</taxon>
        <taxon>Alphaproteobacteria</taxon>
        <taxon>Rhodobacterales</taxon>
        <taxon>Paracoccaceae</taxon>
        <taxon>Ruixingdingia</taxon>
    </lineage>
</organism>
<feature type="transmembrane region" description="Helical" evidence="6">
    <location>
        <begin position="72"/>
        <end position="92"/>
    </location>
</feature>
<evidence type="ECO:0000313" key="8">
    <source>
        <dbReference type="EMBL" id="MDR5652513.1"/>
    </source>
</evidence>
<feature type="transmembrane region" description="Helical" evidence="6">
    <location>
        <begin position="245"/>
        <end position="265"/>
    </location>
</feature>
<evidence type="ECO:0000256" key="4">
    <source>
        <dbReference type="ARBA" id="ARBA00022989"/>
    </source>
</evidence>
<evidence type="ECO:0000256" key="5">
    <source>
        <dbReference type="ARBA" id="ARBA00023136"/>
    </source>
</evidence>
<reference evidence="8 9" key="1">
    <citation type="submission" date="2023-09" db="EMBL/GenBank/DDBJ databases">
        <title>Xinfangfangia sedmenti sp. nov., isolated the sedment.</title>
        <authorList>
            <person name="Xu L."/>
        </authorList>
    </citation>
    <scope>NUCLEOTIDE SEQUENCE [LARGE SCALE GENOMIC DNA]</scope>
    <source>
        <strain evidence="8 9">LG-4</strain>
    </source>
</reference>
<keyword evidence="3 6" id="KW-0812">Transmembrane</keyword>
<comment type="caution">
    <text evidence="8">The sequence shown here is derived from an EMBL/GenBank/DDBJ whole genome shotgun (WGS) entry which is preliminary data.</text>
</comment>
<feature type="transmembrane region" description="Helical" evidence="6">
    <location>
        <begin position="216"/>
        <end position="238"/>
    </location>
</feature>
<feature type="transmembrane region" description="Helical" evidence="6">
    <location>
        <begin position="98"/>
        <end position="117"/>
    </location>
</feature>
<feature type="transmembrane region" description="Helical" evidence="6">
    <location>
        <begin position="271"/>
        <end position="288"/>
    </location>
</feature>